<proteinExistence type="inferred from homology"/>
<feature type="transmembrane region" description="Helical" evidence="7">
    <location>
        <begin position="231"/>
        <end position="249"/>
    </location>
</feature>
<evidence type="ECO:0000256" key="2">
    <source>
        <dbReference type="ARBA" id="ARBA00009025"/>
    </source>
</evidence>
<keyword evidence="3 6" id="KW-0812">Transmembrane</keyword>
<protein>
    <submittedName>
        <fullName evidence="9">NADH dehydrogenase subunit M</fullName>
    </submittedName>
</protein>
<feature type="domain" description="NADH:quinone oxidoreductase/Mrp antiporter transmembrane" evidence="8">
    <location>
        <begin position="115"/>
        <end position="390"/>
    </location>
</feature>
<dbReference type="GO" id="GO:0008137">
    <property type="term" value="F:NADH dehydrogenase (ubiquinone) activity"/>
    <property type="evidence" value="ECO:0007669"/>
    <property type="project" value="InterPro"/>
</dbReference>
<feature type="transmembrane region" description="Helical" evidence="7">
    <location>
        <begin position="191"/>
        <end position="210"/>
    </location>
</feature>
<evidence type="ECO:0000256" key="7">
    <source>
        <dbReference type="SAM" id="Phobius"/>
    </source>
</evidence>
<dbReference type="PRINTS" id="PR01437">
    <property type="entry name" value="NUOXDRDTASE4"/>
</dbReference>
<evidence type="ECO:0000256" key="6">
    <source>
        <dbReference type="RuleBase" id="RU000320"/>
    </source>
</evidence>
<dbReference type="GO" id="GO:0048039">
    <property type="term" value="F:ubiquinone binding"/>
    <property type="evidence" value="ECO:0007669"/>
    <property type="project" value="TreeGrafter"/>
</dbReference>
<evidence type="ECO:0000256" key="5">
    <source>
        <dbReference type="ARBA" id="ARBA00023136"/>
    </source>
</evidence>
<dbReference type="Pfam" id="PF00361">
    <property type="entry name" value="Proton_antipo_M"/>
    <property type="match status" value="1"/>
</dbReference>
<dbReference type="KEGG" id="osu:NT6N_39800"/>
<feature type="transmembrane region" description="Helical" evidence="7">
    <location>
        <begin position="450"/>
        <end position="469"/>
    </location>
</feature>
<feature type="transmembrane region" description="Helical" evidence="7">
    <location>
        <begin position="151"/>
        <end position="171"/>
    </location>
</feature>
<dbReference type="GO" id="GO:0003954">
    <property type="term" value="F:NADH dehydrogenase activity"/>
    <property type="evidence" value="ECO:0007669"/>
    <property type="project" value="TreeGrafter"/>
</dbReference>
<feature type="transmembrane region" description="Helical" evidence="7">
    <location>
        <begin position="97"/>
        <end position="114"/>
    </location>
</feature>
<evidence type="ECO:0000256" key="1">
    <source>
        <dbReference type="ARBA" id="ARBA00004127"/>
    </source>
</evidence>
<feature type="transmembrane region" description="Helical" evidence="7">
    <location>
        <begin position="399"/>
        <end position="420"/>
    </location>
</feature>
<dbReference type="InterPro" id="IPR003918">
    <property type="entry name" value="NADH_UbQ_OxRdtase"/>
</dbReference>
<gene>
    <name evidence="9" type="ORF">NT6N_39800</name>
</gene>
<evidence type="ECO:0000256" key="4">
    <source>
        <dbReference type="ARBA" id="ARBA00022989"/>
    </source>
</evidence>
<feature type="transmembrane region" description="Helical" evidence="7">
    <location>
        <begin position="357"/>
        <end position="379"/>
    </location>
</feature>
<dbReference type="GO" id="GO:0042773">
    <property type="term" value="P:ATP synthesis coupled electron transport"/>
    <property type="evidence" value="ECO:0007669"/>
    <property type="project" value="InterPro"/>
</dbReference>
<evidence type="ECO:0000259" key="8">
    <source>
        <dbReference type="Pfam" id="PF00361"/>
    </source>
</evidence>
<keyword evidence="4 7" id="KW-1133">Transmembrane helix</keyword>
<dbReference type="InterPro" id="IPR001750">
    <property type="entry name" value="ND/Mrp_TM"/>
</dbReference>
<dbReference type="InterPro" id="IPR010227">
    <property type="entry name" value="NADH_Q_OxRdtase_chainM/4"/>
</dbReference>
<accession>A0AAT9FSD0</accession>
<dbReference type="EMBL" id="AP026866">
    <property type="protein sequence ID" value="BDS08940.1"/>
    <property type="molecule type" value="Genomic_DNA"/>
</dbReference>
<dbReference type="GO" id="GO:0016020">
    <property type="term" value="C:membrane"/>
    <property type="evidence" value="ECO:0007669"/>
    <property type="project" value="UniProtKB-SubCell"/>
</dbReference>
<feature type="transmembrane region" description="Helical" evidence="7">
    <location>
        <begin position="255"/>
        <end position="275"/>
    </location>
</feature>
<dbReference type="GO" id="GO:0015990">
    <property type="term" value="P:electron transport coupled proton transport"/>
    <property type="evidence" value="ECO:0007669"/>
    <property type="project" value="TreeGrafter"/>
</dbReference>
<dbReference type="PANTHER" id="PTHR43507:SF4">
    <property type="entry name" value="PROTON-TRANSLOCATING NADH-QUINONE OXIDOREDUCTASE, CHAIN M"/>
    <property type="match status" value="1"/>
</dbReference>
<dbReference type="GO" id="GO:0012505">
    <property type="term" value="C:endomembrane system"/>
    <property type="evidence" value="ECO:0007669"/>
    <property type="project" value="UniProtKB-SubCell"/>
</dbReference>
<dbReference type="NCBIfam" id="TIGR01972">
    <property type="entry name" value="NDH_I_M"/>
    <property type="match status" value="1"/>
</dbReference>
<feature type="transmembrane region" description="Helical" evidence="7">
    <location>
        <begin position="314"/>
        <end position="336"/>
    </location>
</feature>
<reference evidence="9" key="1">
    <citation type="submission" date="2024-07" db="EMBL/GenBank/DDBJ databases">
        <title>Complete genome sequence of Verrucomicrobiaceae bacterium NT6N.</title>
        <authorList>
            <person name="Huang C."/>
            <person name="Takami H."/>
            <person name="Hamasaki K."/>
        </authorList>
    </citation>
    <scope>NUCLEOTIDE SEQUENCE</scope>
    <source>
        <strain evidence="9">NT6N</strain>
    </source>
</reference>
<organism evidence="9">
    <name type="scientific">Oceaniferula spumae</name>
    <dbReference type="NCBI Taxonomy" id="2979115"/>
    <lineage>
        <taxon>Bacteria</taxon>
        <taxon>Pseudomonadati</taxon>
        <taxon>Verrucomicrobiota</taxon>
        <taxon>Verrucomicrobiia</taxon>
        <taxon>Verrucomicrobiales</taxon>
        <taxon>Verrucomicrobiaceae</taxon>
        <taxon>Oceaniferula</taxon>
    </lineage>
</organism>
<name>A0AAT9FSD0_9BACT</name>
<comment type="subcellular location">
    <subcellularLocation>
        <location evidence="1">Endomembrane system</location>
        <topology evidence="1">Multi-pass membrane protein</topology>
    </subcellularLocation>
    <subcellularLocation>
        <location evidence="6">Membrane</location>
        <topology evidence="6">Multi-pass membrane protein</topology>
    </subcellularLocation>
</comment>
<comment type="similarity">
    <text evidence="2">Belongs to the complex I subunit 4 family.</text>
</comment>
<sequence>MLFALILIPLLAAVAILVGAPAKHTALGAALLNVLLAAVAVANPTNWDTGFQVLENPNINLSLGLYDGMSIVMLILSVLVTLAAVYSGKCPEGREKLWFSSTLLIAAGAIGAFISTDVFFFYAFHELALIPTFLMIGILGSGDRKEAAWKITIYLAFGSIILLAGLLLAVGQIGSFAFKDLTAIPLEHQNTVAFLLIVGFGTLVSLFPLHSWAAPAYASAPAPVSMLHAGVLKKFGLYGILRIAMVVAPEGMANWLPWLCVLLLGNIIWVGLVTLNQKRLDLMLGNSSVMHMGYIFLAIAALSANGQNEIAQPAAVLLMFAHGISIALLFSLSAMIERKTGTLDIAQLGGLAKTAPALAFVFGLAGMASIGLPGLANFAGEVMVFFAGFADWKPADGMGWVQVTTIIALWGVVLSAVYMLRAYRNIFQGPLVRDTETATDLHICEKIPTYLLAATLLVVGVYPQILLQFL</sequence>
<evidence type="ECO:0000256" key="3">
    <source>
        <dbReference type="ARBA" id="ARBA00022692"/>
    </source>
</evidence>
<dbReference type="AlphaFoldDB" id="A0AAT9FSD0"/>
<feature type="transmembrane region" description="Helical" evidence="7">
    <location>
        <begin position="63"/>
        <end position="85"/>
    </location>
</feature>
<keyword evidence="5 7" id="KW-0472">Membrane</keyword>
<dbReference type="PANTHER" id="PTHR43507">
    <property type="entry name" value="NADH-UBIQUINONE OXIDOREDUCTASE CHAIN 4"/>
    <property type="match status" value="1"/>
</dbReference>
<feature type="transmembrane region" description="Helical" evidence="7">
    <location>
        <begin position="282"/>
        <end position="302"/>
    </location>
</feature>
<feature type="transmembrane region" description="Helical" evidence="7">
    <location>
        <begin position="120"/>
        <end position="139"/>
    </location>
</feature>
<evidence type="ECO:0000313" key="9">
    <source>
        <dbReference type="EMBL" id="BDS08940.1"/>
    </source>
</evidence>